<dbReference type="InterPro" id="IPR005123">
    <property type="entry name" value="Oxoglu/Fe-dep_dioxygenase_dom"/>
</dbReference>
<reference evidence="5" key="1">
    <citation type="submission" date="2020-03" db="EMBL/GenBank/DDBJ databases">
        <title>Draft Genome Sequence of Cylindrodendrum hubeiense.</title>
        <authorList>
            <person name="Buettner E."/>
            <person name="Kellner H."/>
        </authorList>
    </citation>
    <scope>NUCLEOTIDE SEQUENCE</scope>
    <source>
        <strain evidence="5">IHI 201604</strain>
    </source>
</reference>
<dbReference type="SUPFAM" id="SSF57701">
    <property type="entry name" value="Zn2/Cys6 DNA-binding domain"/>
    <property type="match status" value="1"/>
</dbReference>
<proteinExistence type="inferred from homology"/>
<dbReference type="InterPro" id="IPR050231">
    <property type="entry name" value="Iron_ascorbate_oxido_reductase"/>
</dbReference>
<dbReference type="Gene3D" id="2.60.120.330">
    <property type="entry name" value="B-lactam Antibiotic, Isopenicillin N Synthase, Chain"/>
    <property type="match status" value="2"/>
</dbReference>
<evidence type="ECO:0000259" key="4">
    <source>
        <dbReference type="PROSITE" id="PS51471"/>
    </source>
</evidence>
<dbReference type="InterPro" id="IPR026992">
    <property type="entry name" value="DIOX_N"/>
</dbReference>
<dbReference type="GO" id="GO:0000981">
    <property type="term" value="F:DNA-binding transcription factor activity, RNA polymerase II-specific"/>
    <property type="evidence" value="ECO:0007669"/>
    <property type="project" value="InterPro"/>
</dbReference>
<gene>
    <name evidence="5" type="ORF">G7Z17_g2589</name>
</gene>
<dbReference type="PANTHER" id="PTHR47990">
    <property type="entry name" value="2-OXOGLUTARATE (2OG) AND FE(II)-DEPENDENT OXYGENASE SUPERFAMILY PROTEIN-RELATED"/>
    <property type="match status" value="1"/>
</dbReference>
<dbReference type="OrthoDB" id="2595934at2759"/>
<feature type="coiled-coil region" evidence="2">
    <location>
        <begin position="416"/>
        <end position="450"/>
    </location>
</feature>
<dbReference type="InterPro" id="IPR027443">
    <property type="entry name" value="IPNS-like_sf"/>
</dbReference>
<dbReference type="AlphaFoldDB" id="A0A9P5HDX9"/>
<dbReference type="SUPFAM" id="SSF51197">
    <property type="entry name" value="Clavaminate synthase-like"/>
    <property type="match status" value="1"/>
</dbReference>
<dbReference type="GO" id="GO:0008270">
    <property type="term" value="F:zinc ion binding"/>
    <property type="evidence" value="ECO:0007669"/>
    <property type="project" value="InterPro"/>
</dbReference>
<evidence type="ECO:0000313" key="6">
    <source>
        <dbReference type="Proteomes" id="UP000722485"/>
    </source>
</evidence>
<comment type="caution">
    <text evidence="5">The sequence shown here is derived from an EMBL/GenBank/DDBJ whole genome shotgun (WGS) entry which is preliminary data.</text>
</comment>
<comment type="similarity">
    <text evidence="1">Belongs to the iron/ascorbate-dependent oxidoreductase family.</text>
</comment>
<evidence type="ECO:0000256" key="1">
    <source>
        <dbReference type="ARBA" id="ARBA00008056"/>
    </source>
</evidence>
<keyword evidence="6" id="KW-1185">Reference proteome</keyword>
<dbReference type="EMBL" id="JAANBB010000027">
    <property type="protein sequence ID" value="KAF7554847.1"/>
    <property type="molecule type" value="Genomic_DNA"/>
</dbReference>
<keyword evidence="2" id="KW-0175">Coiled coil</keyword>
<name>A0A9P5HDX9_9HYPO</name>
<organism evidence="5 6">
    <name type="scientific">Cylindrodendrum hubeiense</name>
    <dbReference type="NCBI Taxonomy" id="595255"/>
    <lineage>
        <taxon>Eukaryota</taxon>
        <taxon>Fungi</taxon>
        <taxon>Dikarya</taxon>
        <taxon>Ascomycota</taxon>
        <taxon>Pezizomycotina</taxon>
        <taxon>Sordariomycetes</taxon>
        <taxon>Hypocreomycetidae</taxon>
        <taxon>Hypocreales</taxon>
        <taxon>Nectriaceae</taxon>
        <taxon>Cylindrodendrum</taxon>
    </lineage>
</organism>
<feature type="domain" description="Fe2OG dioxygenase" evidence="4">
    <location>
        <begin position="187"/>
        <end position="296"/>
    </location>
</feature>
<feature type="region of interest" description="Disordered" evidence="3">
    <location>
        <begin position="309"/>
        <end position="360"/>
    </location>
</feature>
<protein>
    <recommendedName>
        <fullName evidence="4">Fe2OG dioxygenase domain-containing protein</fullName>
    </recommendedName>
</protein>
<dbReference type="Proteomes" id="UP000722485">
    <property type="component" value="Unassembled WGS sequence"/>
</dbReference>
<dbReference type="InterPro" id="IPR044861">
    <property type="entry name" value="IPNS-like_FE2OG_OXY"/>
</dbReference>
<accession>A0A9P5HDX9</accession>
<dbReference type="GO" id="GO:0044283">
    <property type="term" value="P:small molecule biosynthetic process"/>
    <property type="evidence" value="ECO:0007669"/>
    <property type="project" value="UniProtKB-ARBA"/>
</dbReference>
<evidence type="ECO:0000256" key="2">
    <source>
        <dbReference type="SAM" id="Coils"/>
    </source>
</evidence>
<dbReference type="Pfam" id="PF14226">
    <property type="entry name" value="DIOX_N"/>
    <property type="match status" value="1"/>
</dbReference>
<dbReference type="Pfam" id="PF03171">
    <property type="entry name" value="2OG-FeII_Oxy"/>
    <property type="match status" value="1"/>
</dbReference>
<feature type="compositionally biased region" description="Basic and acidic residues" evidence="3">
    <location>
        <begin position="338"/>
        <end position="351"/>
    </location>
</feature>
<sequence>MATATMTTATMAAAPAAETYKLELMSAYGPVFRDVLNTAPRDCDSSEVPTIDLSNVRGSDQERKALAKTIQEAAENTGFFYIKNHGIPKAHIDAAFKQAQAFFSQPTEKKAEVSHKQSKYFNGWSERRETGISPTESRDHREGFSFRYDPKFDPEPKDLDAIPEDVKNCLRCEDFVWDRTAHLPEFKEDMVAYWRDSVVNYYPKNTEAKDTVIDVGLGAHTDLQCFTFLWQDYVGGLQVLNKEGQWIKVPPVPDTFVVNIGDFLMRLSNDRFQSTVHRVFNYAPEDRYSMPFFFGFNFNEKCTVLPSCTSEENPPKYEPISCGEMNRENAGDEPDPSDQERPMQPKQHAAEETVEDNPSHKRRRRVFSCESCQRLKCKCDYDFNLQSCRRCQILRITCSRRETVEMGDLMTSDINNNSIQDRLSKTENALREITTQLEALTKQIEQSSCKRAHIQSSSTDSLYPHDAETFGDGLEQVLDPADHAVRSAPVVVLRDLDRRYTGGHRRPRTLADVDLVESQLIHENMARELIQLFFHHRSDRLIVSEPNNLTSSDILRDASPFLHSVCCLHAIIYREDLFGTATHRKIYEHNRISLGKVLLSVPLTLEDIQGVFLMSENVMAGHGDNGKEYIDSWMLTGYCITQAMLSISFSEIVKNIRQDITTPEDQRAIRLWSTICLDHLYFYGASMQDGMLLAEILLCTTLLQKLGTQAPLDPEGHCIEFAAWKDKWNHLLSMPTASMLRIGYFSACLILLIRSLEDLGENLQSTTLLSNSSPTVSNEFSTSTEQGATQDSIRVKLRSKASKYAQSIIETFLNMPSSLRDSIASNRCLCLGYSALILTHYDETQSSISDEHKLNLITRFEEWLNNAPGTTWAIMFGRLAKQKLMSRVHSNSFNQRGGQSVFSRTDARKAFPNRDQMGFSSQRIALKTTERVRNGRQIPIAAAIGEPILTPTDAASVWSTPAPLSYEFQPDFVFPNMEDFFSGGFLDFGGLE</sequence>
<evidence type="ECO:0000313" key="5">
    <source>
        <dbReference type="EMBL" id="KAF7554847.1"/>
    </source>
</evidence>
<dbReference type="InterPro" id="IPR036864">
    <property type="entry name" value="Zn2-C6_fun-type_DNA-bd_sf"/>
</dbReference>
<dbReference type="PROSITE" id="PS51471">
    <property type="entry name" value="FE2OG_OXY"/>
    <property type="match status" value="1"/>
</dbReference>
<evidence type="ECO:0000256" key="3">
    <source>
        <dbReference type="SAM" id="MobiDB-lite"/>
    </source>
</evidence>